<keyword evidence="4" id="KW-0732">Signal</keyword>
<dbReference type="GeneID" id="26905095"/>
<keyword evidence="5" id="KW-0677">Repeat</keyword>
<evidence type="ECO:0000256" key="10">
    <source>
        <dbReference type="SAM" id="MobiDB-lite"/>
    </source>
</evidence>
<evidence type="ECO:0000256" key="5">
    <source>
        <dbReference type="ARBA" id="ARBA00022737"/>
    </source>
</evidence>
<keyword evidence="6 11" id="KW-1133">Transmembrane helix</keyword>
<dbReference type="PANTHER" id="PTHR27000:SF642">
    <property type="entry name" value="INACTIVE LEUCINE-RICH REPEAT RECEPTOR KINASE XIAO-RELATED"/>
    <property type="match status" value="1"/>
</dbReference>
<comment type="caution">
    <text evidence="12">The sequence shown here is derived from an EMBL/GenBank/DDBJ whole genome shotgun (WGS) entry which is preliminary data.</text>
</comment>
<keyword evidence="9" id="KW-0325">Glycoprotein</keyword>
<keyword evidence="7 11" id="KW-0472">Membrane</keyword>
<name>A0A0N0VFG5_LEPPY</name>
<dbReference type="VEuPathDB" id="TriTrypDB:LpyrH10_08_2530"/>
<comment type="subcellular location">
    <subcellularLocation>
        <location evidence="1">Membrane</location>
        <topology evidence="1">Single-pass membrane protein</topology>
    </subcellularLocation>
</comment>
<feature type="region of interest" description="Disordered" evidence="10">
    <location>
        <begin position="305"/>
        <end position="324"/>
    </location>
</feature>
<dbReference type="AlphaFoldDB" id="A0A0N0VFG5"/>
<dbReference type="RefSeq" id="XP_015659047.1">
    <property type="nucleotide sequence ID" value="XM_015802603.1"/>
</dbReference>
<proteinExistence type="predicted"/>
<evidence type="ECO:0008006" key="14">
    <source>
        <dbReference type="Google" id="ProtNLM"/>
    </source>
</evidence>
<gene>
    <name evidence="12" type="ORF">ABB37_04804</name>
</gene>
<reference evidence="12 13" key="1">
    <citation type="submission" date="2015-07" db="EMBL/GenBank/DDBJ databases">
        <title>High-quality genome of monoxenous trypanosomatid Leptomonas pyrrhocoris.</title>
        <authorList>
            <person name="Flegontov P."/>
            <person name="Butenko A."/>
            <person name="Firsov S."/>
            <person name="Vlcek C."/>
            <person name="Logacheva M.D."/>
            <person name="Field M."/>
            <person name="Filatov D."/>
            <person name="Flegontova O."/>
            <person name="Gerasimov E."/>
            <person name="Jackson A.P."/>
            <person name="Kelly S."/>
            <person name="Opperdoes F."/>
            <person name="O'Reilly A."/>
            <person name="Votypka J."/>
            <person name="Yurchenko V."/>
            <person name="Lukes J."/>
        </authorList>
    </citation>
    <scope>NUCLEOTIDE SEQUENCE [LARGE SCALE GENOMIC DNA]</scope>
    <source>
        <strain evidence="12">H10</strain>
    </source>
</reference>
<accession>A0A0N0VFG5</accession>
<dbReference type="Proteomes" id="UP000037923">
    <property type="component" value="Unassembled WGS sequence"/>
</dbReference>
<evidence type="ECO:0000256" key="3">
    <source>
        <dbReference type="ARBA" id="ARBA00022692"/>
    </source>
</evidence>
<evidence type="ECO:0000256" key="8">
    <source>
        <dbReference type="ARBA" id="ARBA00023170"/>
    </source>
</evidence>
<evidence type="ECO:0000256" key="7">
    <source>
        <dbReference type="ARBA" id="ARBA00023136"/>
    </source>
</evidence>
<keyword evidence="3 11" id="KW-0812">Transmembrane</keyword>
<dbReference type="PROSITE" id="PS51450">
    <property type="entry name" value="LRR"/>
    <property type="match status" value="1"/>
</dbReference>
<dbReference type="EMBL" id="LGTL01000008">
    <property type="protein sequence ID" value="KPA80608.1"/>
    <property type="molecule type" value="Genomic_DNA"/>
</dbReference>
<keyword evidence="13" id="KW-1185">Reference proteome</keyword>
<dbReference type="SUPFAM" id="SSF52058">
    <property type="entry name" value="L domain-like"/>
    <property type="match status" value="1"/>
</dbReference>
<keyword evidence="8" id="KW-0675">Receptor</keyword>
<feature type="transmembrane region" description="Helical" evidence="11">
    <location>
        <begin position="21"/>
        <end position="42"/>
    </location>
</feature>
<organism evidence="12 13">
    <name type="scientific">Leptomonas pyrrhocoris</name>
    <name type="common">Firebug parasite</name>
    <dbReference type="NCBI Taxonomy" id="157538"/>
    <lineage>
        <taxon>Eukaryota</taxon>
        <taxon>Discoba</taxon>
        <taxon>Euglenozoa</taxon>
        <taxon>Kinetoplastea</taxon>
        <taxon>Metakinetoplastina</taxon>
        <taxon>Trypanosomatida</taxon>
        <taxon>Trypanosomatidae</taxon>
        <taxon>Leishmaniinae</taxon>
        <taxon>Leptomonas</taxon>
    </lineage>
</organism>
<dbReference type="PANTHER" id="PTHR27000">
    <property type="entry name" value="LEUCINE-RICH REPEAT RECEPTOR-LIKE PROTEIN KINASE FAMILY PROTEIN-RELATED"/>
    <property type="match status" value="1"/>
</dbReference>
<evidence type="ECO:0000313" key="13">
    <source>
        <dbReference type="Proteomes" id="UP000037923"/>
    </source>
</evidence>
<dbReference type="Pfam" id="PF00560">
    <property type="entry name" value="LRR_1"/>
    <property type="match status" value="1"/>
</dbReference>
<keyword evidence="2" id="KW-0433">Leucine-rich repeat</keyword>
<protein>
    <recommendedName>
        <fullName evidence="14">Leucine-rich repeat protein</fullName>
    </recommendedName>
</protein>
<dbReference type="InterPro" id="IPR001611">
    <property type="entry name" value="Leu-rich_rpt"/>
</dbReference>
<dbReference type="InterPro" id="IPR032675">
    <property type="entry name" value="LRR_dom_sf"/>
</dbReference>
<dbReference type="OrthoDB" id="259231at2759"/>
<dbReference type="OMA" id="FIMVHHN"/>
<evidence type="ECO:0000256" key="9">
    <source>
        <dbReference type="ARBA" id="ARBA00023180"/>
    </source>
</evidence>
<sequence length="492" mass="54524">MGVLVPERRRCGRVASRRSKCVVPCALFFVFSMLMLWTATAIRFDDIQLANKKDSPEVWTKSVQAVVALEMAIEDATVREKVQQALKKTKKGFQYCSHNVYHCDDTGNAVDVIIDDLQDGRVNWDRFPATVKRIFVRNSVLRQTLILSELPRQLEVFSAVNTSWNSTSLLLHPGNVVGESSVALLTCGQDSGKKCVHHLQKLQCESCGLTEANLSKSDLLYPELTSINFNNNTLVGFDVHTVPATVTSLHISHVPLEGLSVLDVLSRLPKATTELNLSYTGVLFQWDTLKSITLPLTVLDLSGLTSTPSRKGQDNPDITATEPQPMSSFCDGALGKTLEAAYFVHSGLKGVLPGLAACTRLTVLDLSHNQLTRLPLDHLPPVLHVLRLSNNSFEEEMNVSSLPRGLLSLDVSSNRFSGPFKISDLPRSLAYFDISHNAFTGHVNLTELPETAKFVYLQYNNFTGEADLVDIPLGIRFIMVHHNNWDYRLPAP</sequence>
<dbReference type="Gene3D" id="3.80.10.10">
    <property type="entry name" value="Ribonuclease Inhibitor"/>
    <property type="match status" value="2"/>
</dbReference>
<evidence type="ECO:0000256" key="6">
    <source>
        <dbReference type="ARBA" id="ARBA00022989"/>
    </source>
</evidence>
<evidence type="ECO:0000313" key="12">
    <source>
        <dbReference type="EMBL" id="KPA80608.1"/>
    </source>
</evidence>
<evidence type="ECO:0000256" key="1">
    <source>
        <dbReference type="ARBA" id="ARBA00004167"/>
    </source>
</evidence>
<evidence type="ECO:0000256" key="11">
    <source>
        <dbReference type="SAM" id="Phobius"/>
    </source>
</evidence>
<evidence type="ECO:0000256" key="4">
    <source>
        <dbReference type="ARBA" id="ARBA00022729"/>
    </source>
</evidence>
<dbReference type="GO" id="GO:0016020">
    <property type="term" value="C:membrane"/>
    <property type="evidence" value="ECO:0007669"/>
    <property type="project" value="UniProtKB-SubCell"/>
</dbReference>
<evidence type="ECO:0000256" key="2">
    <source>
        <dbReference type="ARBA" id="ARBA00022614"/>
    </source>
</evidence>